<dbReference type="GO" id="GO:0005634">
    <property type="term" value="C:nucleus"/>
    <property type="evidence" value="ECO:0007669"/>
    <property type="project" value="UniProtKB-SubCell"/>
</dbReference>
<feature type="binding site" evidence="12">
    <location>
        <begin position="14"/>
        <end position="16"/>
    </location>
    <ligand>
        <name>substrate</name>
    </ligand>
</feature>
<proteinExistence type="inferred from homology"/>
<dbReference type="Gene3D" id="3.40.1190.20">
    <property type="match status" value="1"/>
</dbReference>
<name>A0A2G5HI74_CERBT</name>
<feature type="binding site" evidence="12">
    <location>
        <begin position="258"/>
        <end position="259"/>
    </location>
    <ligand>
        <name>ATP</name>
        <dbReference type="ChEBI" id="CHEBI:30616"/>
    </ligand>
</feature>
<comment type="function">
    <text evidence="12">Catalyzes the phosphorylation of ribose at O-5 in a reaction requiring ATP and magnesium. The resulting D-ribose-5-phosphate can then be used either for sythesis of nucleotides, histidine, and tryptophan, or as a component of the pentose phosphate pathway.</text>
</comment>
<evidence type="ECO:0000259" key="13">
    <source>
        <dbReference type="Pfam" id="PF00294"/>
    </source>
</evidence>
<dbReference type="Proteomes" id="UP000230605">
    <property type="component" value="Chromosome 7"/>
</dbReference>
<dbReference type="EC" id="2.7.1.15" evidence="2 12"/>
<evidence type="ECO:0000256" key="4">
    <source>
        <dbReference type="ARBA" id="ARBA00022679"/>
    </source>
</evidence>
<keyword evidence="9 12" id="KW-0460">Magnesium</keyword>
<feature type="binding site" evidence="12">
    <location>
        <begin position="42"/>
        <end position="46"/>
    </location>
    <ligand>
        <name>substrate</name>
    </ligand>
</feature>
<protein>
    <recommendedName>
        <fullName evidence="3 12">Ribokinase</fullName>
        <shortName evidence="12">RK</shortName>
        <ecNumber evidence="2 12">2.7.1.15</ecNumber>
    </recommendedName>
</protein>
<feature type="binding site" evidence="12">
    <location>
        <position position="187"/>
    </location>
    <ligand>
        <name>ATP</name>
        <dbReference type="ChEBI" id="CHEBI:30616"/>
    </ligand>
</feature>
<dbReference type="PROSITE" id="PS00584">
    <property type="entry name" value="PFKB_KINASES_2"/>
    <property type="match status" value="1"/>
</dbReference>
<dbReference type="OrthoDB" id="415590at2759"/>
<feature type="domain" description="Carbohydrate kinase PfkB" evidence="13">
    <location>
        <begin position="5"/>
        <end position="304"/>
    </location>
</feature>
<evidence type="ECO:0000256" key="1">
    <source>
        <dbReference type="ARBA" id="ARBA00005380"/>
    </source>
</evidence>
<comment type="activity regulation">
    <text evidence="12">Activated by a monovalent cation that binds near, but not in, the active site. The most likely occupant of the site in vivo is potassium. Ion binding induces a conformational change that may alter substrate affinity.</text>
</comment>
<feature type="binding site" evidence="12">
    <location>
        <position position="255"/>
    </location>
    <ligand>
        <name>K(+)</name>
        <dbReference type="ChEBI" id="CHEBI:29103"/>
    </ligand>
</feature>
<comment type="similarity">
    <text evidence="1">Belongs to the carbohydrate kinase pfkB family.</text>
</comment>
<keyword evidence="4 12" id="KW-0808">Transferase</keyword>
<feature type="binding site" evidence="12">
    <location>
        <position position="298"/>
    </location>
    <ligand>
        <name>K(+)</name>
        <dbReference type="ChEBI" id="CHEBI:29103"/>
    </ligand>
</feature>
<evidence type="ECO:0000256" key="6">
    <source>
        <dbReference type="ARBA" id="ARBA00022741"/>
    </source>
</evidence>
<reference evidence="14 16" key="1">
    <citation type="submission" date="2015-10" db="EMBL/GenBank/DDBJ databases">
        <title>The cercosporin biosynthetic gene cluster was horizontally transferred to several fungal lineages and shown to be expanded in Cercospora beticola based on microsynteny with recipient genomes.</title>
        <authorList>
            <person name="De Jonge R."/>
            <person name="Ebert M.K."/>
            <person name="Suttle J.C."/>
            <person name="Jurick Ii W.M."/>
            <person name="Secor G.A."/>
            <person name="Thomma B.P."/>
            <person name="Van De Peer Y."/>
            <person name="Bolton M.D."/>
        </authorList>
    </citation>
    <scope>NUCLEOTIDE SEQUENCE [LARGE SCALE GENOMIC DNA]</scope>
    <source>
        <strain evidence="14 16">09-40</strain>
    </source>
</reference>
<organism evidence="14 16">
    <name type="scientific">Cercospora beticola</name>
    <name type="common">Sugarbeet leaf spot fungus</name>
    <dbReference type="NCBI Taxonomy" id="122368"/>
    <lineage>
        <taxon>Eukaryota</taxon>
        <taxon>Fungi</taxon>
        <taxon>Dikarya</taxon>
        <taxon>Ascomycota</taxon>
        <taxon>Pezizomycotina</taxon>
        <taxon>Dothideomycetes</taxon>
        <taxon>Dothideomycetidae</taxon>
        <taxon>Mycosphaerellales</taxon>
        <taxon>Mycosphaerellaceae</taxon>
        <taxon>Cercospora</taxon>
    </lineage>
</organism>
<feature type="binding site" evidence="12">
    <location>
        <position position="253"/>
    </location>
    <ligand>
        <name>K(+)</name>
        <dbReference type="ChEBI" id="CHEBI:29103"/>
    </ligand>
</feature>
<feature type="binding site" evidence="12">
    <location>
        <position position="296"/>
    </location>
    <ligand>
        <name>K(+)</name>
        <dbReference type="ChEBI" id="CHEBI:29103"/>
    </ligand>
</feature>
<dbReference type="PANTHER" id="PTHR10584">
    <property type="entry name" value="SUGAR KINASE"/>
    <property type="match status" value="1"/>
</dbReference>
<dbReference type="Proteomes" id="UP001302367">
    <property type="component" value="Chromosome 7"/>
</dbReference>
<dbReference type="GO" id="GO:0046872">
    <property type="term" value="F:metal ion binding"/>
    <property type="evidence" value="ECO:0007669"/>
    <property type="project" value="UniProtKB-KW"/>
</dbReference>
<feature type="binding site" evidence="12">
    <location>
        <position position="259"/>
    </location>
    <ligand>
        <name>substrate</name>
    </ligand>
</feature>
<evidence type="ECO:0000313" key="16">
    <source>
        <dbReference type="Proteomes" id="UP000230605"/>
    </source>
</evidence>
<comment type="catalytic activity">
    <reaction evidence="12">
        <text>D-ribose + ATP = D-ribose 5-phosphate + ADP + H(+)</text>
        <dbReference type="Rhea" id="RHEA:13697"/>
        <dbReference type="ChEBI" id="CHEBI:15378"/>
        <dbReference type="ChEBI" id="CHEBI:30616"/>
        <dbReference type="ChEBI" id="CHEBI:47013"/>
        <dbReference type="ChEBI" id="CHEBI:78346"/>
        <dbReference type="ChEBI" id="CHEBI:456216"/>
        <dbReference type="EC" id="2.7.1.15"/>
    </reaction>
</comment>
<dbReference type="GO" id="GO:0019303">
    <property type="term" value="P:D-ribose catabolic process"/>
    <property type="evidence" value="ECO:0007669"/>
    <property type="project" value="UniProtKB-UniRule"/>
</dbReference>
<evidence type="ECO:0000256" key="5">
    <source>
        <dbReference type="ARBA" id="ARBA00022723"/>
    </source>
</evidence>
<evidence type="ECO:0000313" key="14">
    <source>
        <dbReference type="EMBL" id="PIA92240.1"/>
    </source>
</evidence>
<keyword evidence="5 12" id="KW-0479">Metal-binding</keyword>
<keyword evidence="11 12" id="KW-0119">Carbohydrate metabolism</keyword>
<gene>
    <name evidence="14" type="ORF">CB0940_09395</name>
    <name evidence="15" type="ORF">RHO25_010947</name>
</gene>
<evidence type="ECO:0000256" key="11">
    <source>
        <dbReference type="ARBA" id="ARBA00023277"/>
    </source>
</evidence>
<dbReference type="EMBL" id="CP134190">
    <property type="protein sequence ID" value="WPB06290.1"/>
    <property type="molecule type" value="Genomic_DNA"/>
</dbReference>
<keyword evidence="12" id="KW-0539">Nucleus</keyword>
<keyword evidence="10 12" id="KW-0630">Potassium</keyword>
<evidence type="ECO:0000256" key="12">
    <source>
        <dbReference type="HAMAP-Rule" id="MF_03215"/>
    </source>
</evidence>
<reference evidence="15 17" key="2">
    <citation type="submission" date="2023-09" db="EMBL/GenBank/DDBJ databases">
        <title>Complete-Gapless Cercospora beticola genome.</title>
        <authorList>
            <person name="Wyatt N.A."/>
            <person name="Spanner R.E."/>
            <person name="Bolton M.D."/>
        </authorList>
    </citation>
    <scope>NUCLEOTIDE SEQUENCE [LARGE SCALE GENOMIC DNA]</scope>
    <source>
        <strain evidence="15">Cb09-40</strain>
    </source>
</reference>
<dbReference type="AlphaFoldDB" id="A0A2G5HI74"/>
<evidence type="ECO:0000313" key="15">
    <source>
        <dbReference type="EMBL" id="WPB06290.1"/>
    </source>
</evidence>
<feature type="binding site" evidence="12">
    <location>
        <begin position="226"/>
        <end position="231"/>
    </location>
    <ligand>
        <name>ATP</name>
        <dbReference type="ChEBI" id="CHEBI:30616"/>
    </ligand>
</feature>
<dbReference type="PANTHER" id="PTHR10584:SF166">
    <property type="entry name" value="RIBOKINASE"/>
    <property type="match status" value="1"/>
</dbReference>
<dbReference type="Pfam" id="PF00294">
    <property type="entry name" value="PfkB"/>
    <property type="match status" value="1"/>
</dbReference>
<keyword evidence="12" id="KW-0963">Cytoplasm</keyword>
<evidence type="ECO:0000256" key="7">
    <source>
        <dbReference type="ARBA" id="ARBA00022777"/>
    </source>
</evidence>
<dbReference type="InterPro" id="IPR002173">
    <property type="entry name" value="Carboh/pur_kinase_PfkB_CS"/>
</dbReference>
<dbReference type="InterPro" id="IPR029056">
    <property type="entry name" value="Ribokinase-like"/>
</dbReference>
<dbReference type="HAMAP" id="MF_01987">
    <property type="entry name" value="Ribokinase"/>
    <property type="match status" value="1"/>
</dbReference>
<dbReference type="CDD" id="cd01174">
    <property type="entry name" value="ribokinase"/>
    <property type="match status" value="1"/>
</dbReference>
<evidence type="ECO:0000313" key="17">
    <source>
        <dbReference type="Proteomes" id="UP001302367"/>
    </source>
</evidence>
<keyword evidence="17" id="KW-1185">Reference proteome</keyword>
<keyword evidence="8 12" id="KW-0067">ATP-binding</keyword>
<dbReference type="InterPro" id="IPR011611">
    <property type="entry name" value="PfkB_dom"/>
</dbReference>
<dbReference type="PRINTS" id="PR00990">
    <property type="entry name" value="RIBOKINASE"/>
</dbReference>
<comment type="cofactor">
    <cofactor evidence="12">
        <name>Mg(2+)</name>
        <dbReference type="ChEBI" id="CHEBI:18420"/>
    </cofactor>
    <text evidence="12">Requires a divalent cation, most likely magnesium in vivo, as an electrophilic catalyst to aid phosphoryl group transfer. It is the chelate of the metal and the nucleotide that is the actual substrate.</text>
</comment>
<evidence type="ECO:0000256" key="9">
    <source>
        <dbReference type="ARBA" id="ARBA00022842"/>
    </source>
</evidence>
<dbReference type="InterPro" id="IPR011877">
    <property type="entry name" value="Ribokinase"/>
</dbReference>
<keyword evidence="6 12" id="KW-0547">Nucleotide-binding</keyword>
<comment type="caution">
    <text evidence="12">Lacks conserved residue(s) required for the propagation of feature annotation.</text>
</comment>
<comment type="similarity">
    <text evidence="12">Belongs to the carbohydrate kinase PfkB family. Ribokinase subfamily.</text>
</comment>
<evidence type="ECO:0000256" key="3">
    <source>
        <dbReference type="ARBA" id="ARBA00016943"/>
    </source>
</evidence>
<feature type="active site" description="Proton acceptor" evidence="12">
    <location>
        <position position="259"/>
    </location>
</feature>
<evidence type="ECO:0000256" key="2">
    <source>
        <dbReference type="ARBA" id="ARBA00012035"/>
    </source>
</evidence>
<dbReference type="SUPFAM" id="SSF53613">
    <property type="entry name" value="Ribokinase-like"/>
    <property type="match status" value="1"/>
</dbReference>
<keyword evidence="7 12" id="KW-0418">Kinase</keyword>
<comment type="subunit">
    <text evidence="12">Homodimer.</text>
</comment>
<evidence type="ECO:0000256" key="10">
    <source>
        <dbReference type="ARBA" id="ARBA00022958"/>
    </source>
</evidence>
<dbReference type="InterPro" id="IPR002139">
    <property type="entry name" value="Ribo/fructo_kinase"/>
</dbReference>
<dbReference type="GO" id="GO:0004747">
    <property type="term" value="F:ribokinase activity"/>
    <property type="evidence" value="ECO:0007669"/>
    <property type="project" value="UniProtKB-UniRule"/>
</dbReference>
<dbReference type="EMBL" id="LKMD01000106">
    <property type="protein sequence ID" value="PIA92240.1"/>
    <property type="molecule type" value="Genomic_DNA"/>
</dbReference>
<feature type="binding site" evidence="12">
    <location>
        <position position="293"/>
    </location>
    <ligand>
        <name>K(+)</name>
        <dbReference type="ChEBI" id="CHEBI:29103"/>
    </ligand>
</feature>
<comment type="subcellular location">
    <subcellularLocation>
        <location evidence="12">Cytoplasm</location>
    </subcellularLocation>
    <subcellularLocation>
        <location evidence="12">Nucleus</location>
    </subcellularLocation>
</comment>
<feature type="binding site" evidence="12">
    <location>
        <position position="143"/>
    </location>
    <ligand>
        <name>substrate</name>
    </ligand>
</feature>
<sequence>MPSQRSVAVIGSLNIDFVTRTSRLPQPGETLQAISFDTGFGGKGANQAVGAARLAGEDVKVRMIGAVGDDGFGNDYFEALGKEGIDASGVRRLQGEKTGVTNIIVDESGENRILFVAHANMKFGDAEDLITGQEGDVAVFQLEIPLNTVLHNMRKAKDAGKHVIFNPAPAIKLPEDAYANMDTLIMNETESAILAGHAEASSDKNSLLELCKTFLTKGVREAVVITLGGEGLVYATVSGASGHVGAHKVKVVDTTAAGDTFVGGYAVQRARHISGDFDYKRALEFATLAASKTVEKPGAMAAIPHLHQLQ</sequence>
<comment type="pathway">
    <text evidence="12">Carbohydrate metabolism; D-ribose degradation; D-ribose 5-phosphate from beta-D-ribopyranose: step 2/2.</text>
</comment>
<accession>A0A2G5HI74</accession>
<evidence type="ECO:0000256" key="8">
    <source>
        <dbReference type="ARBA" id="ARBA00022840"/>
    </source>
</evidence>
<dbReference type="UniPathway" id="UPA00916">
    <property type="reaction ID" value="UER00889"/>
</dbReference>
<dbReference type="GO" id="GO:0005524">
    <property type="term" value="F:ATP binding"/>
    <property type="evidence" value="ECO:0007669"/>
    <property type="project" value="UniProtKB-UniRule"/>
</dbReference>
<dbReference type="GO" id="GO:0005737">
    <property type="term" value="C:cytoplasm"/>
    <property type="evidence" value="ECO:0007669"/>
    <property type="project" value="UniProtKB-SubCell"/>
</dbReference>